<feature type="domain" description="HTH tetR-type" evidence="5">
    <location>
        <begin position="8"/>
        <end position="67"/>
    </location>
</feature>
<dbReference type="PROSITE" id="PS50977">
    <property type="entry name" value="HTH_TETR_2"/>
    <property type="match status" value="1"/>
</dbReference>
<keyword evidence="1" id="KW-0805">Transcription regulation</keyword>
<reference evidence="7" key="1">
    <citation type="submission" date="2016-10" db="EMBL/GenBank/DDBJ databases">
        <authorList>
            <person name="Varghese N."/>
            <person name="Submissions S."/>
        </authorList>
    </citation>
    <scope>NUCLEOTIDE SEQUENCE [LARGE SCALE GENOMIC DNA]</scope>
    <source>
        <strain evidence="7">CGMCC 4.2126</strain>
    </source>
</reference>
<dbReference type="Pfam" id="PF00440">
    <property type="entry name" value="TetR_N"/>
    <property type="match status" value="1"/>
</dbReference>
<evidence type="ECO:0000256" key="2">
    <source>
        <dbReference type="ARBA" id="ARBA00023125"/>
    </source>
</evidence>
<dbReference type="Gene3D" id="1.10.357.10">
    <property type="entry name" value="Tetracycline Repressor, domain 2"/>
    <property type="match status" value="1"/>
</dbReference>
<sequence length="213" mass="23108">MTRAETKERNRRALLDAAFHVVSRDGYRARLEEIAERAGLTTGAVYSLFGSKSGLVAALVTDYLRPHYEEIEQAIPAEMDLLEAVDAFARHYRRSCDAPDALSGLSLQFTLLDMALHDPELGSRLAASVRTQESRLIALFTGRSHNGNVVTSHQARRLATALRALFVGLSQGVMLGLAHGADERYFADTACALASDAALIDHDAGAPELRGSE</sequence>
<evidence type="ECO:0000256" key="4">
    <source>
        <dbReference type="PROSITE-ProRule" id="PRU00335"/>
    </source>
</evidence>
<accession>A0A1I3UTW0</accession>
<dbReference type="InterPro" id="IPR009057">
    <property type="entry name" value="Homeodomain-like_sf"/>
</dbReference>
<evidence type="ECO:0000313" key="7">
    <source>
        <dbReference type="Proteomes" id="UP000199111"/>
    </source>
</evidence>
<organism evidence="6 7">
    <name type="scientific">Streptosporangium canum</name>
    <dbReference type="NCBI Taxonomy" id="324952"/>
    <lineage>
        <taxon>Bacteria</taxon>
        <taxon>Bacillati</taxon>
        <taxon>Actinomycetota</taxon>
        <taxon>Actinomycetes</taxon>
        <taxon>Streptosporangiales</taxon>
        <taxon>Streptosporangiaceae</taxon>
        <taxon>Streptosporangium</taxon>
    </lineage>
</organism>
<gene>
    <name evidence="6" type="ORF">SAMN05216275_11385</name>
</gene>
<dbReference type="PRINTS" id="PR00455">
    <property type="entry name" value="HTHTETR"/>
</dbReference>
<keyword evidence="7" id="KW-1185">Reference proteome</keyword>
<keyword evidence="2 4" id="KW-0238">DNA-binding</keyword>
<protein>
    <submittedName>
        <fullName evidence="6">Transcriptional regulator, TetR family</fullName>
    </submittedName>
</protein>
<dbReference type="SUPFAM" id="SSF46689">
    <property type="entry name" value="Homeodomain-like"/>
    <property type="match status" value="1"/>
</dbReference>
<evidence type="ECO:0000256" key="1">
    <source>
        <dbReference type="ARBA" id="ARBA00023015"/>
    </source>
</evidence>
<dbReference type="EMBL" id="FOQY01000013">
    <property type="protein sequence ID" value="SFJ86203.1"/>
    <property type="molecule type" value="Genomic_DNA"/>
</dbReference>
<keyword evidence="3" id="KW-0804">Transcription</keyword>
<name>A0A1I3UTW0_9ACTN</name>
<feature type="DNA-binding region" description="H-T-H motif" evidence="4">
    <location>
        <begin position="30"/>
        <end position="49"/>
    </location>
</feature>
<dbReference type="GO" id="GO:0003677">
    <property type="term" value="F:DNA binding"/>
    <property type="evidence" value="ECO:0007669"/>
    <property type="project" value="UniProtKB-UniRule"/>
</dbReference>
<evidence type="ECO:0000313" key="6">
    <source>
        <dbReference type="EMBL" id="SFJ86203.1"/>
    </source>
</evidence>
<dbReference type="InterPro" id="IPR036271">
    <property type="entry name" value="Tet_transcr_reg_TetR-rel_C_sf"/>
</dbReference>
<dbReference type="PANTHER" id="PTHR47506:SF1">
    <property type="entry name" value="HTH-TYPE TRANSCRIPTIONAL REGULATOR YJDC"/>
    <property type="match status" value="1"/>
</dbReference>
<dbReference type="SUPFAM" id="SSF48498">
    <property type="entry name" value="Tetracyclin repressor-like, C-terminal domain"/>
    <property type="match status" value="1"/>
</dbReference>
<dbReference type="PANTHER" id="PTHR47506">
    <property type="entry name" value="TRANSCRIPTIONAL REGULATORY PROTEIN"/>
    <property type="match status" value="1"/>
</dbReference>
<evidence type="ECO:0000256" key="3">
    <source>
        <dbReference type="ARBA" id="ARBA00023163"/>
    </source>
</evidence>
<evidence type="ECO:0000259" key="5">
    <source>
        <dbReference type="PROSITE" id="PS50977"/>
    </source>
</evidence>
<proteinExistence type="predicted"/>
<dbReference type="AlphaFoldDB" id="A0A1I3UTW0"/>
<dbReference type="InterPro" id="IPR001647">
    <property type="entry name" value="HTH_TetR"/>
</dbReference>
<dbReference type="Proteomes" id="UP000199111">
    <property type="component" value="Unassembled WGS sequence"/>
</dbReference>